<proteinExistence type="predicted"/>
<evidence type="ECO:0000313" key="1">
    <source>
        <dbReference type="EMBL" id="TNN62509.1"/>
    </source>
</evidence>
<organism evidence="1 2">
    <name type="scientific">Liparis tanakae</name>
    <name type="common">Tanaka's snailfish</name>
    <dbReference type="NCBI Taxonomy" id="230148"/>
    <lineage>
        <taxon>Eukaryota</taxon>
        <taxon>Metazoa</taxon>
        <taxon>Chordata</taxon>
        <taxon>Craniata</taxon>
        <taxon>Vertebrata</taxon>
        <taxon>Euteleostomi</taxon>
        <taxon>Actinopterygii</taxon>
        <taxon>Neopterygii</taxon>
        <taxon>Teleostei</taxon>
        <taxon>Neoteleostei</taxon>
        <taxon>Acanthomorphata</taxon>
        <taxon>Eupercaria</taxon>
        <taxon>Perciformes</taxon>
        <taxon>Cottioidei</taxon>
        <taxon>Cottales</taxon>
        <taxon>Liparidae</taxon>
        <taxon>Liparis</taxon>
    </lineage>
</organism>
<dbReference type="Proteomes" id="UP000314294">
    <property type="component" value="Unassembled WGS sequence"/>
</dbReference>
<keyword evidence="2" id="KW-1185">Reference proteome</keyword>
<dbReference type="EMBL" id="SRLO01000292">
    <property type="protein sequence ID" value="TNN62509.1"/>
    <property type="molecule type" value="Genomic_DNA"/>
</dbReference>
<sequence length="105" mass="11098">MCKCSCPNKTSKVIILINQEGLNAELRGPQGGALGSTWAEFRAVGIGQFPVPMVSGYGSQSAPVPSAQLVFCGSMCNPCADVEIVHNGTRRMRIKTTPVSLVFSP</sequence>
<protein>
    <submittedName>
        <fullName evidence="1">Uncharacterized protein</fullName>
    </submittedName>
</protein>
<evidence type="ECO:0000313" key="2">
    <source>
        <dbReference type="Proteomes" id="UP000314294"/>
    </source>
</evidence>
<name>A0A4Z2H9L0_9TELE</name>
<gene>
    <name evidence="1" type="ORF">EYF80_027312</name>
</gene>
<dbReference type="AlphaFoldDB" id="A0A4Z2H9L0"/>
<accession>A0A4Z2H9L0</accession>
<comment type="caution">
    <text evidence="1">The sequence shown here is derived from an EMBL/GenBank/DDBJ whole genome shotgun (WGS) entry which is preliminary data.</text>
</comment>
<reference evidence="1 2" key="1">
    <citation type="submission" date="2019-03" db="EMBL/GenBank/DDBJ databases">
        <title>First draft genome of Liparis tanakae, snailfish: a comprehensive survey of snailfish specific genes.</title>
        <authorList>
            <person name="Kim W."/>
            <person name="Song I."/>
            <person name="Jeong J.-H."/>
            <person name="Kim D."/>
            <person name="Kim S."/>
            <person name="Ryu S."/>
            <person name="Song J.Y."/>
            <person name="Lee S.K."/>
        </authorList>
    </citation>
    <scope>NUCLEOTIDE SEQUENCE [LARGE SCALE GENOMIC DNA]</scope>
    <source>
        <tissue evidence="1">Muscle</tissue>
    </source>
</reference>